<gene>
    <name evidence="4" type="ORF">CHS0354_035500</name>
</gene>
<keyword evidence="1" id="KW-0175">Coiled coil</keyword>
<evidence type="ECO:0000313" key="4">
    <source>
        <dbReference type="EMBL" id="KAK3580458.1"/>
    </source>
</evidence>
<dbReference type="Proteomes" id="UP001195483">
    <property type="component" value="Unassembled WGS sequence"/>
</dbReference>
<feature type="region of interest" description="Disordered" evidence="2">
    <location>
        <begin position="1"/>
        <end position="93"/>
    </location>
</feature>
<dbReference type="InterPro" id="IPR031981">
    <property type="entry name" value="MIEAP_C"/>
</dbReference>
<keyword evidence="5" id="KW-1185">Reference proteome</keyword>
<feature type="compositionally biased region" description="Basic and acidic residues" evidence="2">
    <location>
        <begin position="174"/>
        <end position="188"/>
    </location>
</feature>
<feature type="compositionally biased region" description="Basic and acidic residues" evidence="2">
    <location>
        <begin position="34"/>
        <end position="49"/>
    </location>
</feature>
<feature type="compositionally biased region" description="Basic and acidic residues" evidence="2">
    <location>
        <begin position="1"/>
        <end position="14"/>
    </location>
</feature>
<feature type="compositionally biased region" description="Basic and acidic residues" evidence="2">
    <location>
        <begin position="245"/>
        <end position="274"/>
    </location>
</feature>
<evidence type="ECO:0000256" key="2">
    <source>
        <dbReference type="SAM" id="MobiDB-lite"/>
    </source>
</evidence>
<feature type="region of interest" description="Disordered" evidence="2">
    <location>
        <begin position="229"/>
        <end position="276"/>
    </location>
</feature>
<feature type="compositionally biased region" description="Basic and acidic residues" evidence="2">
    <location>
        <begin position="79"/>
        <end position="93"/>
    </location>
</feature>
<dbReference type="AlphaFoldDB" id="A0AAE0RVS7"/>
<reference evidence="4" key="3">
    <citation type="submission" date="2023-05" db="EMBL/GenBank/DDBJ databases">
        <authorList>
            <person name="Smith C.H."/>
        </authorList>
    </citation>
    <scope>NUCLEOTIDE SEQUENCE</scope>
    <source>
        <strain evidence="4">CHS0354</strain>
        <tissue evidence="4">Mantle</tissue>
    </source>
</reference>
<evidence type="ECO:0000256" key="1">
    <source>
        <dbReference type="SAM" id="Coils"/>
    </source>
</evidence>
<reference evidence="4" key="2">
    <citation type="journal article" date="2021" name="Genome Biol. Evol.">
        <title>Developing a high-quality reference genome for a parasitic bivalve with doubly uniparental inheritance (Bivalvia: Unionida).</title>
        <authorList>
            <person name="Smith C.H."/>
        </authorList>
    </citation>
    <scope>NUCLEOTIDE SEQUENCE</scope>
    <source>
        <strain evidence="4">CHS0354</strain>
        <tissue evidence="4">Mantle</tissue>
    </source>
</reference>
<feature type="domain" description="Mitochondria-eating protein C-terminal" evidence="3">
    <location>
        <begin position="391"/>
        <end position="593"/>
    </location>
</feature>
<sequence length="597" mass="69376">MIRLRNGDEGKEDVGVSAKDATDTRISATISTSRTDDRAELVNRQEREFLGQQGKNEKRKPHKSEKKKRHDDVSYTTNTEEKHATTLANDKEKLHKSVRKVESLESEVTTLRKEMDALMLRRNGDECKEDVRLSAKDATDTRISAIHSTSRQDGRAELGNRQAQKCLEEQGENGEMKSQKSEKIKRHDDVSYATNMAENHATNLTNDKEKLHEYERKVESLKSEVIKLRNEKDAWMNRQSPKGLEQQHEDGAKNPQETKEEKKFDDDSYTKNTDENYTTDLEIDRKKFQEYERKVESLEADVMKLKTERDTLQNRHDDISYTTNTDENHTKDFTNDRKYSNEYERKVGSLEADIVKLRKEKDALLNRLSEIGAIKLTERNPNVTDLSDKNRPENLVEQLSEIYDNEWTDAYENLTKRQCQQKDLSVKQLLDVLKETYTICSSSTKKKKTALREAISNYLGLPKDATDLDLKETEKRIRDYRKKTLERNISILDEEVRGQLKSKLEKEIYEFLSDYIGKCVTICCNMCTKDPPMYLDFGDWKQTSQSGDETPANMPFDKLKFVTYTKSGDYIDYVVWPAVYLYENGPLMRKGVAQGFK</sequence>
<evidence type="ECO:0000259" key="3">
    <source>
        <dbReference type="Pfam" id="PF16026"/>
    </source>
</evidence>
<organism evidence="4 5">
    <name type="scientific">Potamilus streckersoni</name>
    <dbReference type="NCBI Taxonomy" id="2493646"/>
    <lineage>
        <taxon>Eukaryota</taxon>
        <taxon>Metazoa</taxon>
        <taxon>Spiralia</taxon>
        <taxon>Lophotrochozoa</taxon>
        <taxon>Mollusca</taxon>
        <taxon>Bivalvia</taxon>
        <taxon>Autobranchia</taxon>
        <taxon>Heteroconchia</taxon>
        <taxon>Palaeoheterodonta</taxon>
        <taxon>Unionida</taxon>
        <taxon>Unionoidea</taxon>
        <taxon>Unionidae</taxon>
        <taxon>Ambleminae</taxon>
        <taxon>Lampsilini</taxon>
        <taxon>Potamilus</taxon>
    </lineage>
</organism>
<evidence type="ECO:0000313" key="5">
    <source>
        <dbReference type="Proteomes" id="UP001195483"/>
    </source>
</evidence>
<feature type="coiled-coil region" evidence="1">
    <location>
        <begin position="340"/>
        <end position="367"/>
    </location>
</feature>
<reference evidence="4" key="1">
    <citation type="journal article" date="2021" name="Genome Biol. Evol.">
        <title>A High-Quality Reference Genome for a Parasitic Bivalve with Doubly Uniparental Inheritance (Bivalvia: Unionida).</title>
        <authorList>
            <person name="Smith C.H."/>
        </authorList>
    </citation>
    <scope>NUCLEOTIDE SEQUENCE</scope>
    <source>
        <strain evidence="4">CHS0354</strain>
    </source>
</reference>
<dbReference type="EMBL" id="JAEAOA010002071">
    <property type="protein sequence ID" value="KAK3580458.1"/>
    <property type="molecule type" value="Genomic_DNA"/>
</dbReference>
<feature type="coiled-coil region" evidence="1">
    <location>
        <begin position="281"/>
        <end position="315"/>
    </location>
</feature>
<accession>A0AAE0RVS7</accession>
<dbReference type="Pfam" id="PF16026">
    <property type="entry name" value="MIEAP"/>
    <property type="match status" value="1"/>
</dbReference>
<feature type="region of interest" description="Disordered" evidence="2">
    <location>
        <begin position="167"/>
        <end position="188"/>
    </location>
</feature>
<comment type="caution">
    <text evidence="4">The sequence shown here is derived from an EMBL/GenBank/DDBJ whole genome shotgun (WGS) entry which is preliminary data.</text>
</comment>
<feature type="compositionally biased region" description="Basic residues" evidence="2">
    <location>
        <begin position="57"/>
        <end position="69"/>
    </location>
</feature>
<protein>
    <recommendedName>
        <fullName evidence="3">Mitochondria-eating protein C-terminal domain-containing protein</fullName>
    </recommendedName>
</protein>
<name>A0AAE0RVS7_9BIVA</name>
<proteinExistence type="predicted"/>
<feature type="compositionally biased region" description="Low complexity" evidence="2">
    <location>
        <begin position="24"/>
        <end position="33"/>
    </location>
</feature>